<sequence>MAGIDSIYKLIVVFSLFVLFVTYPPWAISKSDKRFALVIGNSDYRYATTLKNPKNDSSDMAKTLKGLYFETTLIQNATKLQINSAIKKFIIKLKKNGGVGLFYYAGHGVQFEGSNYLIPTETKAGSELEIKSQSFDISNLLNGLRNIAEATNIIILDACRDNPFKNIHPPGIRSSPKSRSVATAGNRSLVRITIPKLDSGLSKLDAPSNTLIAFATAPGKVAIDGQGRNSPYTANLIESLQRSGLTIDEVFRRVRLNVAKQSNGKQIPWESSSMMQRFYFKHRTLLPMGF</sequence>
<dbReference type="PROSITE" id="PS50208">
    <property type="entry name" value="CASPASE_P20"/>
    <property type="match status" value="1"/>
</dbReference>
<dbReference type="SMART" id="SM00115">
    <property type="entry name" value="CASc"/>
    <property type="match status" value="1"/>
</dbReference>
<dbReference type="InterPro" id="IPR001309">
    <property type="entry name" value="Pept_C14_p20"/>
</dbReference>
<name>A0A3B1A829_9ZZZZ</name>
<accession>A0A3B1A829</accession>
<gene>
    <name evidence="5" type="ORF">MNBD_GAMMA22-1265</name>
</gene>
<dbReference type="InterPro" id="IPR002138">
    <property type="entry name" value="Pept_C14_p10"/>
</dbReference>
<organism evidence="5">
    <name type="scientific">hydrothermal vent metagenome</name>
    <dbReference type="NCBI Taxonomy" id="652676"/>
    <lineage>
        <taxon>unclassified sequences</taxon>
        <taxon>metagenomes</taxon>
        <taxon>ecological metagenomes</taxon>
    </lineage>
</organism>
<evidence type="ECO:0000256" key="1">
    <source>
        <dbReference type="ARBA" id="ARBA00010134"/>
    </source>
</evidence>
<evidence type="ECO:0000259" key="3">
    <source>
        <dbReference type="PROSITE" id="PS50207"/>
    </source>
</evidence>
<keyword evidence="2" id="KW-0472">Membrane</keyword>
<dbReference type="SUPFAM" id="SSF52129">
    <property type="entry name" value="Caspase-like"/>
    <property type="match status" value="1"/>
</dbReference>
<dbReference type="InterPro" id="IPR052039">
    <property type="entry name" value="Caspase-related_regulators"/>
</dbReference>
<dbReference type="PANTHER" id="PTHR22576:SF37">
    <property type="entry name" value="MUCOSA-ASSOCIATED LYMPHOID TISSUE LYMPHOMA TRANSLOCATION PROTEIN 1"/>
    <property type="match status" value="1"/>
</dbReference>
<proteinExistence type="inferred from homology"/>
<keyword evidence="2" id="KW-0812">Transmembrane</keyword>
<feature type="domain" description="Caspase family p10" evidence="3">
    <location>
        <begin position="200"/>
        <end position="282"/>
    </location>
</feature>
<dbReference type="GO" id="GO:0006508">
    <property type="term" value="P:proteolysis"/>
    <property type="evidence" value="ECO:0007669"/>
    <property type="project" value="InterPro"/>
</dbReference>
<dbReference type="PANTHER" id="PTHR22576">
    <property type="entry name" value="MUCOSA ASSOCIATED LYMPHOID TISSUE LYMPHOMA TRANSLOCATION PROTEIN 1/PARACASPASE"/>
    <property type="match status" value="1"/>
</dbReference>
<dbReference type="InterPro" id="IPR029030">
    <property type="entry name" value="Caspase-like_dom_sf"/>
</dbReference>
<dbReference type="InterPro" id="IPR011600">
    <property type="entry name" value="Pept_C14_caspase"/>
</dbReference>
<feature type="domain" description="Caspase family p20" evidence="4">
    <location>
        <begin position="32"/>
        <end position="163"/>
    </location>
</feature>
<dbReference type="AlphaFoldDB" id="A0A3B1A829"/>
<dbReference type="GO" id="GO:0004197">
    <property type="term" value="F:cysteine-type endopeptidase activity"/>
    <property type="evidence" value="ECO:0007669"/>
    <property type="project" value="InterPro"/>
</dbReference>
<dbReference type="EMBL" id="UOFS01000026">
    <property type="protein sequence ID" value="VAW96243.1"/>
    <property type="molecule type" value="Genomic_DNA"/>
</dbReference>
<evidence type="ECO:0000256" key="2">
    <source>
        <dbReference type="SAM" id="Phobius"/>
    </source>
</evidence>
<evidence type="ECO:0008006" key="6">
    <source>
        <dbReference type="Google" id="ProtNLM"/>
    </source>
</evidence>
<evidence type="ECO:0000313" key="5">
    <source>
        <dbReference type="EMBL" id="VAW96243.1"/>
    </source>
</evidence>
<reference evidence="5" key="1">
    <citation type="submission" date="2018-06" db="EMBL/GenBank/DDBJ databases">
        <authorList>
            <person name="Zhirakovskaya E."/>
        </authorList>
    </citation>
    <scope>NUCLEOTIDE SEQUENCE</scope>
</reference>
<dbReference type="PROSITE" id="PS50207">
    <property type="entry name" value="CASPASE_P10"/>
    <property type="match status" value="1"/>
</dbReference>
<keyword evidence="2" id="KW-1133">Transmembrane helix</keyword>
<feature type="transmembrane region" description="Helical" evidence="2">
    <location>
        <begin position="7"/>
        <end position="26"/>
    </location>
</feature>
<dbReference type="Gene3D" id="3.40.50.1460">
    <property type="match status" value="1"/>
</dbReference>
<protein>
    <recommendedName>
        <fullName evidence="6">Caspase family p20 domain-containing protein</fullName>
    </recommendedName>
</protein>
<dbReference type="Pfam" id="PF00656">
    <property type="entry name" value="Peptidase_C14"/>
    <property type="match status" value="1"/>
</dbReference>
<evidence type="ECO:0000259" key="4">
    <source>
        <dbReference type="PROSITE" id="PS50208"/>
    </source>
</evidence>
<comment type="similarity">
    <text evidence="1">Belongs to the peptidase C14A family.</text>
</comment>
<dbReference type="InterPro" id="IPR015917">
    <property type="entry name" value="Pept_C14A"/>
</dbReference>